<accession>A0A1M5EGV4</accession>
<feature type="transmembrane region" description="Helical" evidence="1">
    <location>
        <begin position="58"/>
        <end position="76"/>
    </location>
</feature>
<dbReference type="Proteomes" id="UP000184144">
    <property type="component" value="Unassembled WGS sequence"/>
</dbReference>
<evidence type="ECO:0000256" key="1">
    <source>
        <dbReference type="SAM" id="Phobius"/>
    </source>
</evidence>
<name>A0A1M5EGV4_9RHOB</name>
<evidence type="ECO:0000259" key="2">
    <source>
        <dbReference type="Pfam" id="PF26604"/>
    </source>
</evidence>
<keyword evidence="1" id="KW-0472">Membrane</keyword>
<dbReference type="STRING" id="1486859.SAMN05444273_11247"/>
<dbReference type="OrthoDB" id="7273604at2"/>
<proteinExistence type="predicted"/>
<evidence type="ECO:0000313" key="4">
    <source>
        <dbReference type="Proteomes" id="UP000184144"/>
    </source>
</evidence>
<dbReference type="EMBL" id="FQUV01000012">
    <property type="protein sequence ID" value="SHF78400.1"/>
    <property type="molecule type" value="Genomic_DNA"/>
</dbReference>
<dbReference type="Pfam" id="PF26604">
    <property type="entry name" value="CBU_0592"/>
    <property type="match status" value="1"/>
</dbReference>
<evidence type="ECO:0000313" key="3">
    <source>
        <dbReference type="EMBL" id="SHF78400.1"/>
    </source>
</evidence>
<protein>
    <recommendedName>
        <fullName evidence="2">CBU-0592-like domain-containing protein</fullName>
    </recommendedName>
</protein>
<feature type="transmembrane region" description="Helical" evidence="1">
    <location>
        <begin position="6"/>
        <end position="27"/>
    </location>
</feature>
<keyword evidence="1" id="KW-0812">Transmembrane</keyword>
<organism evidence="3 4">
    <name type="scientific">Litoreibacter ascidiaceicola</name>
    <dbReference type="NCBI Taxonomy" id="1486859"/>
    <lineage>
        <taxon>Bacteria</taxon>
        <taxon>Pseudomonadati</taxon>
        <taxon>Pseudomonadota</taxon>
        <taxon>Alphaproteobacteria</taxon>
        <taxon>Rhodobacterales</taxon>
        <taxon>Roseobacteraceae</taxon>
        <taxon>Litoreibacter</taxon>
    </lineage>
</organism>
<reference evidence="4" key="1">
    <citation type="submission" date="2016-11" db="EMBL/GenBank/DDBJ databases">
        <authorList>
            <person name="Varghese N."/>
            <person name="Submissions S."/>
        </authorList>
    </citation>
    <scope>NUCLEOTIDE SEQUENCE [LARGE SCALE GENOMIC DNA]</scope>
    <source>
        <strain evidence="4">DSM 100566</strain>
    </source>
</reference>
<keyword evidence="1" id="KW-1133">Transmembrane helix</keyword>
<sequence length="89" mass="9530">MDPAMLYQVIGVCGFIAYMTGFAGLQLGWLDGNGCAYCVSNIIGASLVLVSLYHAFNFASALIQVAWIVLGLLGLYRRRFAVASAHQLG</sequence>
<keyword evidence="4" id="KW-1185">Reference proteome</keyword>
<gene>
    <name evidence="3" type="ORF">SAMN05444273_11247</name>
</gene>
<feature type="domain" description="CBU-0592-like" evidence="2">
    <location>
        <begin position="7"/>
        <end position="78"/>
    </location>
</feature>
<dbReference type="InterPro" id="IPR058058">
    <property type="entry name" value="CBU_0592-like"/>
</dbReference>
<dbReference type="NCBIfam" id="NF047864">
    <property type="entry name" value="CBU_0592_membra"/>
    <property type="match status" value="1"/>
</dbReference>
<dbReference type="AlphaFoldDB" id="A0A1M5EGV4"/>